<keyword evidence="3" id="KW-1185">Reference proteome</keyword>
<dbReference type="PANTHER" id="PTHR15852:SF13">
    <property type="entry name" value="DNAJ_HSP40 CYSTEINE-RICH DOMAIN SUPERFAMILY PROTEIN"/>
    <property type="match status" value="1"/>
</dbReference>
<dbReference type="SUPFAM" id="SSF57938">
    <property type="entry name" value="DnaJ/Hsp40 cysteine-rich domain"/>
    <property type="match status" value="1"/>
</dbReference>
<dbReference type="PANTHER" id="PTHR15852">
    <property type="entry name" value="PLASTID TRANSCRIPTIONALLY ACTIVE PROTEIN"/>
    <property type="match status" value="1"/>
</dbReference>
<dbReference type="Proteomes" id="UP000091857">
    <property type="component" value="Chromosome 8"/>
</dbReference>
<gene>
    <name evidence="2" type="ORF">MANES_08G152800v8</name>
</gene>
<evidence type="ECO:0008006" key="4">
    <source>
        <dbReference type="Google" id="ProtNLM"/>
    </source>
</evidence>
<reference evidence="3" key="1">
    <citation type="journal article" date="2016" name="Nat. Biotechnol.">
        <title>Sequencing wild and cultivated cassava and related species reveals extensive interspecific hybridization and genetic diversity.</title>
        <authorList>
            <person name="Bredeson J.V."/>
            <person name="Lyons J.B."/>
            <person name="Prochnik S.E."/>
            <person name="Wu G.A."/>
            <person name="Ha C.M."/>
            <person name="Edsinger-Gonzales E."/>
            <person name="Grimwood J."/>
            <person name="Schmutz J."/>
            <person name="Rabbi I.Y."/>
            <person name="Egesi C."/>
            <person name="Nauluvula P."/>
            <person name="Lebot V."/>
            <person name="Ndunguru J."/>
            <person name="Mkamilo G."/>
            <person name="Bart R.S."/>
            <person name="Setter T.L."/>
            <person name="Gleadow R.M."/>
            <person name="Kulakow P."/>
            <person name="Ferguson M.E."/>
            <person name="Rounsley S."/>
            <person name="Rokhsar D.S."/>
        </authorList>
    </citation>
    <scope>NUCLEOTIDE SEQUENCE [LARGE SCALE GENOMIC DNA]</scope>
    <source>
        <strain evidence="3">cv. AM560-2</strain>
    </source>
</reference>
<dbReference type="Gramene" id="Manes.08G152800.1.v8.1">
    <property type="protein sequence ID" value="Manes.08G152800.1.v8.1.CDS"/>
    <property type="gene ID" value="Manes.08G152800.v8.1"/>
</dbReference>
<dbReference type="OrthoDB" id="1861518at2759"/>
<dbReference type="EMBL" id="CM004394">
    <property type="protein sequence ID" value="OAY44466.1"/>
    <property type="molecule type" value="Genomic_DNA"/>
</dbReference>
<accession>A0A2C9VGJ1</accession>
<comment type="caution">
    <text evidence="2">The sequence shown here is derived from an EMBL/GenBank/DDBJ whole genome shotgun (WGS) entry which is preliminary data.</text>
</comment>
<feature type="region of interest" description="Disordered" evidence="1">
    <location>
        <begin position="52"/>
        <end position="71"/>
    </location>
</feature>
<name>A0A2C9VGJ1_MANES</name>
<proteinExistence type="predicted"/>
<organism evidence="2 3">
    <name type="scientific">Manihot esculenta</name>
    <name type="common">Cassava</name>
    <name type="synonym">Jatropha manihot</name>
    <dbReference type="NCBI Taxonomy" id="3983"/>
    <lineage>
        <taxon>Eukaryota</taxon>
        <taxon>Viridiplantae</taxon>
        <taxon>Streptophyta</taxon>
        <taxon>Embryophyta</taxon>
        <taxon>Tracheophyta</taxon>
        <taxon>Spermatophyta</taxon>
        <taxon>Magnoliopsida</taxon>
        <taxon>eudicotyledons</taxon>
        <taxon>Gunneridae</taxon>
        <taxon>Pentapetalae</taxon>
        <taxon>rosids</taxon>
        <taxon>fabids</taxon>
        <taxon>Malpighiales</taxon>
        <taxon>Euphorbiaceae</taxon>
        <taxon>Crotonoideae</taxon>
        <taxon>Manihoteae</taxon>
        <taxon>Manihot</taxon>
    </lineage>
</organism>
<dbReference type="STRING" id="3983.A0A2C9VGJ1"/>
<evidence type="ECO:0000256" key="1">
    <source>
        <dbReference type="SAM" id="MobiDB-lite"/>
    </source>
</evidence>
<sequence>MESSLKIGSSIGLPISSSTVKLNQCHKNKVGYGFRFDGSRSIGKICAITPNGSVSPSSSHEAESRAVGNAHRQRSSLESLFCYDKPIPEERIEKPVGTSLAEKAIGNNPRCIDCEAKGAVLCTTCSGSGLYVDSILESQGIIVKVRCLGCGGTGNIMCSECGGRGHLGPR</sequence>
<evidence type="ECO:0000313" key="3">
    <source>
        <dbReference type="Proteomes" id="UP000091857"/>
    </source>
</evidence>
<dbReference type="AlphaFoldDB" id="A0A2C9VGJ1"/>
<dbReference type="InterPro" id="IPR036410">
    <property type="entry name" value="HSP_DnaJ_Cys-rich_dom_sf"/>
</dbReference>
<dbReference type="OMA" id="NNPRCTD"/>
<protein>
    <recommendedName>
        <fullName evidence="4">CR-type domain-containing protein</fullName>
    </recommendedName>
</protein>
<evidence type="ECO:0000313" key="2">
    <source>
        <dbReference type="EMBL" id="OAY44466.1"/>
    </source>
</evidence>